<proteinExistence type="predicted"/>
<accession>A0AA46DYX6</accession>
<keyword evidence="2" id="KW-1185">Reference proteome</keyword>
<dbReference type="SUPFAM" id="SSF54001">
    <property type="entry name" value="Cysteine proteinases"/>
    <property type="match status" value="1"/>
</dbReference>
<dbReference type="RefSeq" id="WP_134112644.1">
    <property type="nucleotide sequence ID" value="NZ_SOBG01000003.1"/>
</dbReference>
<dbReference type="PROSITE" id="PS51257">
    <property type="entry name" value="PROKAR_LIPOPROTEIN"/>
    <property type="match status" value="1"/>
</dbReference>
<protein>
    <submittedName>
        <fullName evidence="1">Permuted papain-like amidase YaeF/Yiix C92 family enzyme</fullName>
    </submittedName>
</protein>
<name>A0AA46DYX6_9FUSO</name>
<organism evidence="1 2">
    <name type="scientific">Hypnocyclicus thermotrophus</name>
    <dbReference type="NCBI Taxonomy" id="1627895"/>
    <lineage>
        <taxon>Bacteria</taxon>
        <taxon>Fusobacteriati</taxon>
        <taxon>Fusobacteriota</taxon>
        <taxon>Fusobacteriia</taxon>
        <taxon>Fusobacteriales</taxon>
        <taxon>Fusobacteriaceae</taxon>
        <taxon>Hypnocyclicus</taxon>
    </lineage>
</organism>
<evidence type="ECO:0000313" key="1">
    <source>
        <dbReference type="EMBL" id="TDT71375.1"/>
    </source>
</evidence>
<dbReference type="InterPro" id="IPR038765">
    <property type="entry name" value="Papain-like_cys_pep_sf"/>
</dbReference>
<evidence type="ECO:0000313" key="2">
    <source>
        <dbReference type="Proteomes" id="UP000294678"/>
    </source>
</evidence>
<dbReference type="Gene3D" id="3.90.1720.10">
    <property type="entry name" value="endopeptidase domain like (from Nostoc punctiforme)"/>
    <property type="match status" value="1"/>
</dbReference>
<dbReference type="AlphaFoldDB" id="A0AA46DYX6"/>
<dbReference type="EMBL" id="SOBG01000003">
    <property type="protein sequence ID" value="TDT71375.1"/>
    <property type="molecule type" value="Genomic_DNA"/>
</dbReference>
<dbReference type="Proteomes" id="UP000294678">
    <property type="component" value="Unassembled WGS sequence"/>
</dbReference>
<comment type="caution">
    <text evidence="1">The sequence shown here is derived from an EMBL/GenBank/DDBJ whole genome shotgun (WGS) entry which is preliminary data.</text>
</comment>
<dbReference type="Pfam" id="PF05708">
    <property type="entry name" value="Peptidase_C92"/>
    <property type="match status" value="1"/>
</dbReference>
<reference evidence="1 2" key="1">
    <citation type="submission" date="2019-03" db="EMBL/GenBank/DDBJ databases">
        <title>Genomic Encyclopedia of Type Strains, Phase IV (KMG-IV): sequencing the most valuable type-strain genomes for metagenomic binning, comparative biology and taxonomic classification.</title>
        <authorList>
            <person name="Goeker M."/>
        </authorList>
    </citation>
    <scope>NUCLEOTIDE SEQUENCE [LARGE SCALE GENOMIC DNA]</scope>
    <source>
        <strain evidence="1 2">DSM 100055</strain>
    </source>
</reference>
<dbReference type="InterPro" id="IPR024453">
    <property type="entry name" value="Peptidase_C92"/>
</dbReference>
<gene>
    <name evidence="1" type="ORF">EV215_0748</name>
</gene>
<sequence length="189" mass="22706">MKKKLKIIFLIINIFLFQGCKVISKNIQWQNIETIRKNKQELETGDILILSKKIGTYTWLGHSAIYLKEYDVVAEYPQIFHGFYYVKLNDWLNAVSDRKIKILRYKEINKKFKNKIFEVIENNKNKRYKVVLNKKNNNGFYCSQWVWYIFYKTGIEFNKNIDLDSDGGPIVYPYDFLYSNKLYKVHIGK</sequence>